<evidence type="ECO:0000256" key="1">
    <source>
        <dbReference type="SAM" id="SignalP"/>
    </source>
</evidence>
<feature type="chain" id="PRO_5045328704" evidence="1">
    <location>
        <begin position="25"/>
        <end position="327"/>
    </location>
</feature>
<evidence type="ECO:0000313" key="2">
    <source>
        <dbReference type="EMBL" id="MDE1465443.1"/>
    </source>
</evidence>
<sequence length="327" mass="37070">MRYLSLVYTLSSLLLSTLLSQILAAESHWLSNNGFNLTNSTIPAEKIFHGGPPRDGIPAIDQPQFVKAAQAQAFLKPEDRVLGVTINGHSKAYPIKILNYHEIVNDTINRQPVTITYCPLCGTGMVFSAEVAGQALTFGVSGLLYNSDVLLYDRETESLWSQILSKAITGHYREQTLKRLPVSHTTWEEWQQRYPHSLVLSTKTGYQRQYQRSPYGNYDSIRDVFFPVTASSNRYHPKELVLGIEINGQHKAFPFVELDKYLRQNKLTTLDTQLNQQPITIRFNLTHRTANAFAANGKEIPTVIAYWFAWYAFYPSTAVFQAEGQTN</sequence>
<gene>
    <name evidence="2" type="ORF">ORQ98_26100</name>
</gene>
<dbReference type="EMBL" id="JAPMOU010000063">
    <property type="protein sequence ID" value="MDE1465443.1"/>
    <property type="molecule type" value="Genomic_DNA"/>
</dbReference>
<evidence type="ECO:0000313" key="3">
    <source>
        <dbReference type="Proteomes" id="UP001528823"/>
    </source>
</evidence>
<protein>
    <submittedName>
        <fullName evidence="2">DUF3179 domain-containing protein</fullName>
    </submittedName>
</protein>
<organism evidence="2 3">
    <name type="scientific">Spartinivicinus poritis</name>
    <dbReference type="NCBI Taxonomy" id="2994640"/>
    <lineage>
        <taxon>Bacteria</taxon>
        <taxon>Pseudomonadati</taxon>
        <taxon>Pseudomonadota</taxon>
        <taxon>Gammaproteobacteria</taxon>
        <taxon>Oceanospirillales</taxon>
        <taxon>Zooshikellaceae</taxon>
        <taxon>Spartinivicinus</taxon>
    </lineage>
</organism>
<keyword evidence="1" id="KW-0732">Signal</keyword>
<accession>A0ABT5UGG1</accession>
<name>A0ABT5UGG1_9GAMM</name>
<proteinExistence type="predicted"/>
<dbReference type="Pfam" id="PF11376">
    <property type="entry name" value="DUF3179"/>
    <property type="match status" value="1"/>
</dbReference>
<reference evidence="2 3" key="1">
    <citation type="submission" date="2022-11" db="EMBL/GenBank/DDBJ databases">
        <title>Spartinivicinus poritis sp. nov., isolated from scleractinian coral Porites lutea.</title>
        <authorList>
            <person name="Zhang G."/>
            <person name="Cai L."/>
            <person name="Wei Q."/>
        </authorList>
    </citation>
    <scope>NUCLEOTIDE SEQUENCE [LARGE SCALE GENOMIC DNA]</scope>
    <source>
        <strain evidence="2 3">A2-2</strain>
    </source>
</reference>
<feature type="signal peptide" evidence="1">
    <location>
        <begin position="1"/>
        <end position="24"/>
    </location>
</feature>
<keyword evidence="3" id="KW-1185">Reference proteome</keyword>
<dbReference type="RefSeq" id="WP_274691750.1">
    <property type="nucleotide sequence ID" value="NZ_JAPMOU010000063.1"/>
</dbReference>
<comment type="caution">
    <text evidence="2">The sequence shown here is derived from an EMBL/GenBank/DDBJ whole genome shotgun (WGS) entry which is preliminary data.</text>
</comment>
<dbReference type="InterPro" id="IPR021516">
    <property type="entry name" value="DUF3179"/>
</dbReference>
<dbReference type="Proteomes" id="UP001528823">
    <property type="component" value="Unassembled WGS sequence"/>
</dbReference>